<sequence length="208" mass="23798">MTSFISFSKQIKEILSTIVLSEKLHARWLNTLSFLENCGARQIAACEHPTLVKEEMLKHAAEEFRHAHYLKRQIGRVSSESIETYSRSNILGETSTLHYLGALNIKTSRYLKSLGLSHNLIKEGAYLLVTYAIELRAEELYPLYEEILRKASSRVTVKSILLEEKEHLLEMKEGLEKFPSGLHYAEKILSIESKLCKSWLDGLSKSIE</sequence>
<dbReference type="EMBL" id="CCEJ010000010">
    <property type="protein sequence ID" value="CDR34860.1"/>
    <property type="molecule type" value="Genomic_DNA"/>
</dbReference>
<reference evidence="1" key="2">
    <citation type="submission" date="2014-09" db="EMBL/GenBank/DDBJ databases">
        <title>Criblamydia sequanensis harbors a mega-plasmid encoding arsenite resistance.</title>
        <authorList>
            <person name="Bertelli C."/>
            <person name="Goesmann A."/>
            <person name="Greub G."/>
        </authorList>
    </citation>
    <scope>NUCLEOTIDE SEQUENCE [LARGE SCALE GENOMIC DNA]</scope>
    <source>
        <strain evidence="1">CRIB-18</strain>
    </source>
</reference>
<reference evidence="1" key="1">
    <citation type="submission" date="2013-12" db="EMBL/GenBank/DDBJ databases">
        <authorList>
            <person name="Linke B."/>
        </authorList>
    </citation>
    <scope>NUCLEOTIDE SEQUENCE [LARGE SCALE GENOMIC DNA]</scope>
    <source>
        <strain evidence="1">CRIB-18</strain>
    </source>
</reference>
<keyword evidence="2" id="KW-1185">Reference proteome</keyword>
<proteinExistence type="predicted"/>
<dbReference type="InterPro" id="IPR009078">
    <property type="entry name" value="Ferritin-like_SF"/>
</dbReference>
<gene>
    <name evidence="1" type="ORF">CSEC_2054</name>
</gene>
<protein>
    <recommendedName>
        <fullName evidence="3">Rubrerythrin diiron-binding domain-containing protein</fullName>
    </recommendedName>
</protein>
<evidence type="ECO:0000313" key="1">
    <source>
        <dbReference type="EMBL" id="CDR34860.1"/>
    </source>
</evidence>
<dbReference type="SUPFAM" id="SSF47240">
    <property type="entry name" value="Ferritin-like"/>
    <property type="match status" value="1"/>
</dbReference>
<organism evidence="1 2">
    <name type="scientific">Candidatus Criblamydia sequanensis CRIB-18</name>
    <dbReference type="NCBI Taxonomy" id="1437425"/>
    <lineage>
        <taxon>Bacteria</taxon>
        <taxon>Pseudomonadati</taxon>
        <taxon>Chlamydiota</taxon>
        <taxon>Chlamydiia</taxon>
        <taxon>Parachlamydiales</taxon>
        <taxon>Candidatus Criblamydiaceae</taxon>
        <taxon>Candidatus Criblamydia</taxon>
    </lineage>
</organism>
<evidence type="ECO:0008006" key="3">
    <source>
        <dbReference type="Google" id="ProtNLM"/>
    </source>
</evidence>
<name>A0A090D2R4_9BACT</name>
<dbReference type="RefSeq" id="WP_041018416.1">
    <property type="nucleotide sequence ID" value="NZ_CCEJ010000010.1"/>
</dbReference>
<comment type="caution">
    <text evidence="1">The sequence shown here is derived from an EMBL/GenBank/DDBJ whole genome shotgun (WGS) entry which is preliminary data.</text>
</comment>
<dbReference type="STRING" id="1437425.CSEC_2054"/>
<dbReference type="AlphaFoldDB" id="A0A090D2R4"/>
<accession>A0A090D2R4</accession>
<evidence type="ECO:0000313" key="2">
    <source>
        <dbReference type="Proteomes" id="UP000031552"/>
    </source>
</evidence>
<dbReference type="eggNOG" id="ENOG502ZC53">
    <property type="taxonomic scope" value="Bacteria"/>
</dbReference>
<dbReference type="Proteomes" id="UP000031552">
    <property type="component" value="Unassembled WGS sequence"/>
</dbReference>